<keyword evidence="2 4" id="KW-0863">Zinc-finger</keyword>
<evidence type="ECO:0000313" key="6">
    <source>
        <dbReference type="EMBL" id="CEJ58887.1"/>
    </source>
</evidence>
<protein>
    <recommendedName>
        <fullName evidence="5">MYND-type domain-containing protein</fullName>
    </recommendedName>
</protein>
<proteinExistence type="predicted"/>
<evidence type="ECO:0000313" key="7">
    <source>
        <dbReference type="Proteomes" id="UP000042958"/>
    </source>
</evidence>
<evidence type="ECO:0000256" key="1">
    <source>
        <dbReference type="ARBA" id="ARBA00022723"/>
    </source>
</evidence>
<dbReference type="Pfam" id="PF01753">
    <property type="entry name" value="zf-MYND"/>
    <property type="match status" value="1"/>
</dbReference>
<dbReference type="PROSITE" id="PS50865">
    <property type="entry name" value="ZF_MYND_2"/>
    <property type="match status" value="1"/>
</dbReference>
<gene>
    <name evidence="6" type="ORF">PMG11_07532</name>
</gene>
<evidence type="ECO:0000256" key="2">
    <source>
        <dbReference type="ARBA" id="ARBA00022771"/>
    </source>
</evidence>
<reference evidence="7" key="1">
    <citation type="journal article" date="2015" name="Genome Announc.">
        <title>Draft genome sequence of the fungus Penicillium brasilianum MG11.</title>
        <authorList>
            <person name="Horn F."/>
            <person name="Linde J."/>
            <person name="Mattern D.J."/>
            <person name="Walther G."/>
            <person name="Guthke R."/>
            <person name="Brakhage A.A."/>
            <person name="Valiante V."/>
        </authorList>
    </citation>
    <scope>NUCLEOTIDE SEQUENCE [LARGE SCALE GENOMIC DNA]</scope>
    <source>
        <strain evidence="7">MG11</strain>
    </source>
</reference>
<dbReference type="InterPro" id="IPR002893">
    <property type="entry name" value="Znf_MYND"/>
</dbReference>
<accession>A0A0F7TUS7</accession>
<evidence type="ECO:0000256" key="4">
    <source>
        <dbReference type="PROSITE-ProRule" id="PRU00134"/>
    </source>
</evidence>
<keyword evidence="1" id="KW-0479">Metal-binding</keyword>
<dbReference type="PROSITE" id="PS01360">
    <property type="entry name" value="ZF_MYND_1"/>
    <property type="match status" value="1"/>
</dbReference>
<feature type="domain" description="MYND-type" evidence="5">
    <location>
        <begin position="40"/>
        <end position="78"/>
    </location>
</feature>
<dbReference type="Gene3D" id="6.10.140.2220">
    <property type="match status" value="1"/>
</dbReference>
<sequence length="375" mass="42134">MASRIDPTVIQRSENPSSPVNPLISALFSVPPLPAPISGCGACNKQSDSLIRCTGCKVMHYCCRGHMAAHWLAHRAECNRLDKHEFIGPIVEGCSAAFLANFNNLLGPAPFAWGPEVDLVQTEDTMSYLADLAQINTVASVKIQLDRVMGLLRMGLTEDAGMWDIPPALLLRLGRWQECYDLLKWYAAPTTDSPYLWKDEEYVVCRTKDADFFEPVDVFLYDPHSYAPEVHHTLAHHVFLALLKISLLLELQKMDSTAVVLRKRLPQELVDLVLGYVGDNPAISTDPRAMQYDARITLVNELSVQIFTVYRHVDHLNVHFWGALLSPDIHLRARPSSCRPGSVEEARVVLLRTHREWVLTPGAMDYIDGLRGREK</sequence>
<evidence type="ECO:0000256" key="3">
    <source>
        <dbReference type="ARBA" id="ARBA00022833"/>
    </source>
</evidence>
<organism evidence="6 7">
    <name type="scientific">Penicillium brasilianum</name>
    <dbReference type="NCBI Taxonomy" id="104259"/>
    <lineage>
        <taxon>Eukaryota</taxon>
        <taxon>Fungi</taxon>
        <taxon>Dikarya</taxon>
        <taxon>Ascomycota</taxon>
        <taxon>Pezizomycotina</taxon>
        <taxon>Eurotiomycetes</taxon>
        <taxon>Eurotiomycetidae</taxon>
        <taxon>Eurotiales</taxon>
        <taxon>Aspergillaceae</taxon>
        <taxon>Penicillium</taxon>
    </lineage>
</organism>
<dbReference type="Proteomes" id="UP000042958">
    <property type="component" value="Unassembled WGS sequence"/>
</dbReference>
<dbReference type="OrthoDB" id="5952526at2759"/>
<dbReference type="AlphaFoldDB" id="A0A0F7TUS7"/>
<keyword evidence="3" id="KW-0862">Zinc</keyword>
<dbReference type="STRING" id="104259.A0A0F7TUS7"/>
<dbReference type="SUPFAM" id="SSF144232">
    <property type="entry name" value="HIT/MYND zinc finger-like"/>
    <property type="match status" value="1"/>
</dbReference>
<keyword evidence="7" id="KW-1185">Reference proteome</keyword>
<name>A0A0F7TUS7_PENBI</name>
<evidence type="ECO:0000259" key="5">
    <source>
        <dbReference type="PROSITE" id="PS50865"/>
    </source>
</evidence>
<dbReference type="GO" id="GO:0008270">
    <property type="term" value="F:zinc ion binding"/>
    <property type="evidence" value="ECO:0007669"/>
    <property type="project" value="UniProtKB-KW"/>
</dbReference>
<dbReference type="EMBL" id="CDHK01000006">
    <property type="protein sequence ID" value="CEJ58887.1"/>
    <property type="molecule type" value="Genomic_DNA"/>
</dbReference>